<protein>
    <submittedName>
        <fullName evidence="1">Asparaginase</fullName>
    </submittedName>
</protein>
<dbReference type="Proteomes" id="UP000371041">
    <property type="component" value="Chromosome"/>
</dbReference>
<name>A0A5Q3QCY3_9PSEU</name>
<sequence length="315" mass="33218">MTEHVPLVEVVRGGLREGVHHGSVVVVDRDGSIAWSRGEVETPMFPRSSSKPAQALGMLRSGLTLPDDADLALAAASHSGETAHVSRVREMLHRHGLSEADLHCPPDWPMHEPSRDAMLANGLRPQRVTMNCSGKHAAMLATCVQRGWSTTDYLDPKHPLQVSVHEAVVDLAGEPTATSTVDGCGAPLFAISLAGLARMYSALATAGIGTRRRRIADAMRAHPWLVSGTDREDVELMGAVPGLLSKIGAEGVLAVALPDGRAMALKIADGADRARLPLAIGVLRTLDVANDVLDALAESPVLGGGVRVGSVRVLR</sequence>
<accession>A0A5Q3QCY3</accession>
<evidence type="ECO:0000313" key="1">
    <source>
        <dbReference type="EMBL" id="QGK71760.1"/>
    </source>
</evidence>
<dbReference type="KEGG" id="sace:GIY23_21570"/>
<dbReference type="InterPro" id="IPR010349">
    <property type="entry name" value="Asparaginase_II"/>
</dbReference>
<reference evidence="2" key="1">
    <citation type="submission" date="2019-11" db="EMBL/GenBank/DDBJ databases">
        <title>The complete genome sequence of Saccharopolyspora sp. E2A.</title>
        <authorList>
            <person name="Zhang G."/>
        </authorList>
    </citation>
    <scope>NUCLEOTIDE SEQUENCE [LARGE SCALE GENOMIC DNA]</scope>
    <source>
        <strain evidence="2">E2A</strain>
    </source>
</reference>
<evidence type="ECO:0000313" key="2">
    <source>
        <dbReference type="Proteomes" id="UP000371041"/>
    </source>
</evidence>
<dbReference type="PANTHER" id="PTHR42110">
    <property type="entry name" value="L-ASPARAGINASE, PUTATIVE (AFU_ORTHOLOGUE AFUA_3G11890)-RELATED"/>
    <property type="match status" value="1"/>
</dbReference>
<dbReference type="PANTHER" id="PTHR42110:SF1">
    <property type="entry name" value="L-ASPARAGINASE, PUTATIVE (AFU_ORTHOLOGUE AFUA_3G11890)-RELATED"/>
    <property type="match status" value="1"/>
</dbReference>
<gene>
    <name evidence="1" type="ORF">GIY23_21570</name>
</gene>
<organism evidence="1 2">
    <name type="scientific">Allosaccharopolyspora coralli</name>
    <dbReference type="NCBI Taxonomy" id="2665642"/>
    <lineage>
        <taxon>Bacteria</taxon>
        <taxon>Bacillati</taxon>
        <taxon>Actinomycetota</taxon>
        <taxon>Actinomycetes</taxon>
        <taxon>Pseudonocardiales</taxon>
        <taxon>Pseudonocardiaceae</taxon>
        <taxon>Allosaccharopolyspora</taxon>
    </lineage>
</organism>
<dbReference type="AlphaFoldDB" id="A0A5Q3QCY3"/>
<dbReference type="Pfam" id="PF06089">
    <property type="entry name" value="Asparaginase_II"/>
    <property type="match status" value="1"/>
</dbReference>
<proteinExistence type="predicted"/>
<dbReference type="EMBL" id="CP045929">
    <property type="protein sequence ID" value="QGK71760.1"/>
    <property type="molecule type" value="Genomic_DNA"/>
</dbReference>
<keyword evidence="2" id="KW-1185">Reference proteome</keyword>
<dbReference type="RefSeq" id="WP_154078328.1">
    <property type="nucleotide sequence ID" value="NZ_CP045929.1"/>
</dbReference>